<organism evidence="12 13">
    <name type="scientific">Dioszegia hungarica</name>
    <dbReference type="NCBI Taxonomy" id="4972"/>
    <lineage>
        <taxon>Eukaryota</taxon>
        <taxon>Fungi</taxon>
        <taxon>Dikarya</taxon>
        <taxon>Basidiomycota</taxon>
        <taxon>Agaricomycotina</taxon>
        <taxon>Tremellomycetes</taxon>
        <taxon>Tremellales</taxon>
        <taxon>Bulleribasidiaceae</taxon>
        <taxon>Dioszegia</taxon>
    </lineage>
</organism>
<feature type="transmembrane region" description="Helical" evidence="10">
    <location>
        <begin position="656"/>
        <end position="677"/>
    </location>
</feature>
<sequence length="1027" mass="112082">MSGAEYLAPPRTNYINPDHIVPLTPPSTRPPFAHYHSTASLPHTPTDMDRYKSPPPPAASGTRLRPHLTLAPRLLLTTLSPALIPLILTIAHLIANRSSTTDMAASLRSSMLSACSGLAKGAATLQTLPRYLAMQTNEEMVRAAQATIRGIGSVLMDVVTVVEVVVIFMLDTYRSLLMCTIELAVRGTLELMIGAVKGISDGVTSSLNAARSNIQNDIASANRFIQEAATKLNSATSLISVNISIPQFSIPSLSSLQDVKVSTDFQDSLVRLNATIPSLTALREKLNTLTEKPFNLLKAEMNSTRLELASSFNTSMLPTPSLSSLSANAAREMEAELCGNLDTSLVDDTANALHKLANISIGLMILVLFLVWGTLCVWEWRRWKAMKDTVELVVREWEREGRADAWRAVAIIENPVLEKYGSPVLRRFTRSERTRINVRWYLAYLSHPTCLALLFIAAIGFLSLQLQLVALNGIRNHARANANATVAQSTNSITAKLNAMATNASRQYAADYNLVVAGYQKRIDEELFGHWVNTTGVALNATLVDFYDDIEKVLNQTFGGTVLYNPINTFMYCILGSKIDSLSAALTWLRDHAHINLPTLPPDVLMLSPAAMAEMTGPISAAAVGSGTGADGKDDEGIVGDLIRHFQQAIEYERNFYATLIGVWLGFALVGLLVVAWNSGGEERYRSWRGQEGESEAAGPGGGGEEKVWPWTKEKTPVYDEHTEQQFRGTAPPTPVAGQQSFIDYNDAGHTQPRPFLPRKSTFGSIASLMAPGENFLKFGRSKTPLLPDDSDRLVHPGTSSEGYNFAAQPAARAMIQERERQRPRSDLETPPPFWVKRFAGDGVKSFFPSRGQRHGEAMQNGAGMGTIERLDTDDTVPSFGRTDSGRDRDETPQPGYPRPMSRASTVATGRSIKVVPARNPFENPPAMPGKHDSVDMLDDGEYDNAPVPGSVDYSRRYSYGSEGEQHGWPAGYDIVGHYTGASGPGTPMSEMSEARVESVHVGRAAEAGILMNERRRRGPLDGMGRI</sequence>
<dbReference type="InterPro" id="IPR026777">
    <property type="entry name" value="PRM1"/>
</dbReference>
<dbReference type="GO" id="GO:0005886">
    <property type="term" value="C:plasma membrane"/>
    <property type="evidence" value="ECO:0007669"/>
    <property type="project" value="UniProtKB-SubCell"/>
</dbReference>
<keyword evidence="13" id="KW-1185">Reference proteome</keyword>
<keyword evidence="5 10" id="KW-0812">Transmembrane</keyword>
<protein>
    <recommendedName>
        <fullName evidence="10">Plasma membrane fusion protein PRM1</fullName>
    </recommendedName>
</protein>
<feature type="region of interest" description="Disordered" evidence="11">
    <location>
        <begin position="687"/>
        <end position="708"/>
    </location>
</feature>
<keyword evidence="4 10" id="KW-1003">Cell membrane</keyword>
<proteinExistence type="inferred from homology"/>
<feature type="transmembrane region" description="Helical" evidence="10">
    <location>
        <begin position="356"/>
        <end position="378"/>
    </location>
</feature>
<comment type="similarity">
    <text evidence="3 10">Belongs to the PRM1 family.</text>
</comment>
<feature type="region of interest" description="Disordered" evidence="11">
    <location>
        <begin position="849"/>
        <end position="910"/>
    </location>
</feature>
<reference evidence="12" key="1">
    <citation type="journal article" date="2022" name="G3 (Bethesda)">
        <title>High quality genome of the basidiomycete yeast Dioszegia hungarica PDD-24b-2 isolated from cloud water.</title>
        <authorList>
            <person name="Jarrige D."/>
            <person name="Haridas S."/>
            <person name="Bleykasten-Grosshans C."/>
            <person name="Joly M."/>
            <person name="Nadalig T."/>
            <person name="Sancelme M."/>
            <person name="Vuilleumier S."/>
            <person name="Grigoriev I.V."/>
            <person name="Amato P."/>
            <person name="Bringel F."/>
        </authorList>
    </citation>
    <scope>NUCLEOTIDE SEQUENCE</scope>
    <source>
        <strain evidence="12">PDD-24b-2</strain>
    </source>
</reference>
<keyword evidence="6 10" id="KW-0184">Conjugation</keyword>
<evidence type="ECO:0000313" key="12">
    <source>
        <dbReference type="EMBL" id="KAI9636910.1"/>
    </source>
</evidence>
<dbReference type="RefSeq" id="XP_052946687.1">
    <property type="nucleotide sequence ID" value="XM_053088829.1"/>
</dbReference>
<feature type="transmembrane region" description="Helical" evidence="10">
    <location>
        <begin position="74"/>
        <end position="95"/>
    </location>
</feature>
<accession>A0AA38H9R1</accession>
<dbReference type="EMBL" id="JAKWFO010000005">
    <property type="protein sequence ID" value="KAI9636910.1"/>
    <property type="molecule type" value="Genomic_DNA"/>
</dbReference>
<keyword evidence="8 10" id="KW-0472">Membrane</keyword>
<evidence type="ECO:0000256" key="11">
    <source>
        <dbReference type="SAM" id="MobiDB-lite"/>
    </source>
</evidence>
<dbReference type="Proteomes" id="UP001164286">
    <property type="component" value="Unassembled WGS sequence"/>
</dbReference>
<evidence type="ECO:0000256" key="4">
    <source>
        <dbReference type="ARBA" id="ARBA00022475"/>
    </source>
</evidence>
<feature type="transmembrane region" description="Helical" evidence="10">
    <location>
        <begin position="146"/>
        <end position="170"/>
    </location>
</feature>
<dbReference type="PANTHER" id="PTHR31030">
    <property type="entry name" value="PLASMA MEMBRANE FUSION PROTEIN PRM1"/>
    <property type="match status" value="1"/>
</dbReference>
<evidence type="ECO:0000256" key="3">
    <source>
        <dbReference type="ARBA" id="ARBA00010780"/>
    </source>
</evidence>
<dbReference type="GO" id="GO:0043332">
    <property type="term" value="C:mating projection tip"/>
    <property type="evidence" value="ECO:0007669"/>
    <property type="project" value="UniProtKB-UniRule"/>
</dbReference>
<evidence type="ECO:0000256" key="1">
    <source>
        <dbReference type="ARBA" id="ARBA00002512"/>
    </source>
</evidence>
<name>A0AA38H9R1_9TREE</name>
<evidence type="ECO:0000256" key="7">
    <source>
        <dbReference type="ARBA" id="ARBA00022989"/>
    </source>
</evidence>
<keyword evidence="9" id="KW-0325">Glycoprotein</keyword>
<evidence type="ECO:0000256" key="10">
    <source>
        <dbReference type="RuleBase" id="RU366035"/>
    </source>
</evidence>
<evidence type="ECO:0000313" key="13">
    <source>
        <dbReference type="Proteomes" id="UP001164286"/>
    </source>
</evidence>
<dbReference type="GeneID" id="77728034"/>
<keyword evidence="7 10" id="KW-1133">Transmembrane helix</keyword>
<comment type="function">
    <text evidence="1 10">Involved in cell fusion during mating by stabilizing the plasma membrane fusion event.</text>
</comment>
<evidence type="ECO:0000256" key="8">
    <source>
        <dbReference type="ARBA" id="ARBA00023136"/>
    </source>
</evidence>
<feature type="region of interest" description="Disordered" evidence="11">
    <location>
        <begin position="813"/>
        <end position="834"/>
    </location>
</feature>
<evidence type="ECO:0000256" key="5">
    <source>
        <dbReference type="ARBA" id="ARBA00022692"/>
    </source>
</evidence>
<gene>
    <name evidence="12" type="ORF">MKK02DRAFT_33992</name>
</gene>
<feature type="compositionally biased region" description="Basic and acidic residues" evidence="11">
    <location>
        <begin position="816"/>
        <end position="828"/>
    </location>
</feature>
<comment type="caution">
    <text evidence="12">The sequence shown here is derived from an EMBL/GenBank/DDBJ whole genome shotgun (WGS) entry which is preliminary data.</text>
</comment>
<evidence type="ECO:0000256" key="2">
    <source>
        <dbReference type="ARBA" id="ARBA00004651"/>
    </source>
</evidence>
<feature type="transmembrane region" description="Helical" evidence="10">
    <location>
        <begin position="440"/>
        <end position="462"/>
    </location>
</feature>
<dbReference type="GO" id="GO:0032220">
    <property type="term" value="P:plasma membrane fusion involved in cytogamy"/>
    <property type="evidence" value="ECO:0007669"/>
    <property type="project" value="TreeGrafter"/>
</dbReference>
<comment type="subcellular location">
    <subcellularLocation>
        <location evidence="2 10">Cell membrane</location>
        <topology evidence="2 10">Multi-pass membrane protein</topology>
    </subcellularLocation>
</comment>
<dbReference type="PANTHER" id="PTHR31030:SF1">
    <property type="entry name" value="PLASMA MEMBRANE FUSION PROTEIN PRM1"/>
    <property type="match status" value="1"/>
</dbReference>
<dbReference type="AlphaFoldDB" id="A0AA38H9R1"/>
<feature type="region of interest" description="Disordered" evidence="11">
    <location>
        <begin position="35"/>
        <end position="64"/>
    </location>
</feature>
<evidence type="ECO:0000256" key="9">
    <source>
        <dbReference type="ARBA" id="ARBA00023180"/>
    </source>
</evidence>
<evidence type="ECO:0000256" key="6">
    <source>
        <dbReference type="ARBA" id="ARBA00022971"/>
    </source>
</evidence>